<sequence>PDTIRSLRSNIFDPLNIDSDNDVWHDAVGNADEGVKMMDKDEDYVVESPTYHNDFSYNMFNFMRSMVDEYMMKM</sequence>
<proteinExistence type="predicted"/>
<dbReference type="EMBL" id="RXGB01002117">
    <property type="protein sequence ID" value="TMW96286.1"/>
    <property type="molecule type" value="Genomic_DNA"/>
</dbReference>
<accession>A0A6N2BME8</accession>
<reference evidence="1" key="1">
    <citation type="submission" date="2019-05" db="EMBL/GenBank/DDBJ databases">
        <title>The de novo reference genome and transcriptome assemblies of the wild tomato species Solanum chilense.</title>
        <authorList>
            <person name="Stam R."/>
            <person name="Nosenko T."/>
            <person name="Hoerger A.C."/>
            <person name="Stephan W."/>
            <person name="Seidel M.A."/>
            <person name="Kuhn J.M.M."/>
            <person name="Haberer G."/>
            <person name="Tellier A."/>
        </authorList>
    </citation>
    <scope>NUCLEOTIDE SEQUENCE</scope>
    <source>
        <tissue evidence="1">Mature leaves</tissue>
    </source>
</reference>
<feature type="non-terminal residue" evidence="1">
    <location>
        <position position="1"/>
    </location>
</feature>
<name>A0A6N2BME8_SOLCI</name>
<comment type="caution">
    <text evidence="1">The sequence shown here is derived from an EMBL/GenBank/DDBJ whole genome shotgun (WGS) entry which is preliminary data.</text>
</comment>
<feature type="non-terminal residue" evidence="1">
    <location>
        <position position="74"/>
    </location>
</feature>
<evidence type="ECO:0000313" key="1">
    <source>
        <dbReference type="EMBL" id="TMW96286.1"/>
    </source>
</evidence>
<dbReference type="AlphaFoldDB" id="A0A6N2BME8"/>
<organism evidence="1">
    <name type="scientific">Solanum chilense</name>
    <name type="common">Tomato</name>
    <name type="synonym">Lycopersicon chilense</name>
    <dbReference type="NCBI Taxonomy" id="4083"/>
    <lineage>
        <taxon>Eukaryota</taxon>
        <taxon>Viridiplantae</taxon>
        <taxon>Streptophyta</taxon>
        <taxon>Embryophyta</taxon>
        <taxon>Tracheophyta</taxon>
        <taxon>Spermatophyta</taxon>
        <taxon>Magnoliopsida</taxon>
        <taxon>eudicotyledons</taxon>
        <taxon>Gunneridae</taxon>
        <taxon>Pentapetalae</taxon>
        <taxon>asterids</taxon>
        <taxon>lamiids</taxon>
        <taxon>Solanales</taxon>
        <taxon>Solanaceae</taxon>
        <taxon>Solanoideae</taxon>
        <taxon>Solaneae</taxon>
        <taxon>Solanum</taxon>
        <taxon>Solanum subgen. Lycopersicon</taxon>
    </lineage>
</organism>
<protein>
    <submittedName>
        <fullName evidence="1">Uncharacterized protein</fullName>
    </submittedName>
</protein>
<gene>
    <name evidence="1" type="ORF">EJD97_007634</name>
</gene>